<dbReference type="PANTHER" id="PTHR36081:SF1">
    <property type="entry name" value="CELL WALL INTEGRITY_STRESS RESPONSE COMPONENT"/>
    <property type="match status" value="1"/>
</dbReference>
<keyword evidence="2" id="KW-1185">Reference proteome</keyword>
<dbReference type="Proteomes" id="UP000594261">
    <property type="component" value="Chromosome 6"/>
</dbReference>
<dbReference type="Gramene" id="QL06p051388:mrna">
    <property type="protein sequence ID" value="QL06p051388:mrna"/>
    <property type="gene ID" value="QL06p051388"/>
</dbReference>
<organism evidence="1 2">
    <name type="scientific">Quercus lobata</name>
    <name type="common">Valley oak</name>
    <dbReference type="NCBI Taxonomy" id="97700"/>
    <lineage>
        <taxon>Eukaryota</taxon>
        <taxon>Viridiplantae</taxon>
        <taxon>Streptophyta</taxon>
        <taxon>Embryophyta</taxon>
        <taxon>Tracheophyta</taxon>
        <taxon>Spermatophyta</taxon>
        <taxon>Magnoliopsida</taxon>
        <taxon>eudicotyledons</taxon>
        <taxon>Gunneridae</taxon>
        <taxon>Pentapetalae</taxon>
        <taxon>rosids</taxon>
        <taxon>fabids</taxon>
        <taxon>Fagales</taxon>
        <taxon>Fagaceae</taxon>
        <taxon>Quercus</taxon>
    </lineage>
</organism>
<proteinExistence type="predicted"/>
<dbReference type="AlphaFoldDB" id="A0A7N2M1F3"/>
<dbReference type="PANTHER" id="PTHR36081">
    <property type="entry name" value="CELL WALL INTEGRITY/STRESS RESPONSE COMPONENT"/>
    <property type="match status" value="1"/>
</dbReference>
<protein>
    <submittedName>
        <fullName evidence="1">Uncharacterized protein</fullName>
    </submittedName>
</protein>
<accession>A0A7N2M1F3</accession>
<reference evidence="1" key="2">
    <citation type="submission" date="2021-01" db="UniProtKB">
        <authorList>
            <consortium name="EnsemblPlants"/>
        </authorList>
    </citation>
    <scope>IDENTIFICATION</scope>
</reference>
<dbReference type="EMBL" id="LRBV02000006">
    <property type="status" value="NOT_ANNOTATED_CDS"/>
    <property type="molecule type" value="Genomic_DNA"/>
</dbReference>
<sequence length="222" mass="24872">MKEVWVCLKSMIGINLFTNVGQSVFPLRYILWEASVPCESLWGWKKILLMRGLKLIVGNGESIFAWHEDEPLVQQYGNSYRIVYDSNKVLLNVDPRKTVSLLAYGDIILVIKLAVATTAALAKKYGADITVVVIDERQKESLPEHETQLSSIRWHLSEGGFEEFKLLERLGEGNKSTAIIGEVADDLNLDLVVISMEAIHSKHVDANLLAEFIPCPVILLPL</sequence>
<evidence type="ECO:0000313" key="2">
    <source>
        <dbReference type="Proteomes" id="UP000594261"/>
    </source>
</evidence>
<dbReference type="InParanoid" id="A0A7N2M1F3"/>
<dbReference type="EnsemblPlants" id="QL06p051388:mrna">
    <property type="protein sequence ID" value="QL06p051388:mrna"/>
    <property type="gene ID" value="QL06p051388"/>
</dbReference>
<evidence type="ECO:0000313" key="1">
    <source>
        <dbReference type="EnsemblPlants" id="QL06p051388:mrna"/>
    </source>
</evidence>
<reference evidence="1 2" key="1">
    <citation type="journal article" date="2016" name="G3 (Bethesda)">
        <title>First Draft Assembly and Annotation of the Genome of a California Endemic Oak Quercus lobata Nee (Fagaceae).</title>
        <authorList>
            <person name="Sork V.L."/>
            <person name="Fitz-Gibbon S.T."/>
            <person name="Puiu D."/>
            <person name="Crepeau M."/>
            <person name="Gugger P.F."/>
            <person name="Sherman R."/>
            <person name="Stevens K."/>
            <person name="Langley C.H."/>
            <person name="Pellegrini M."/>
            <person name="Salzberg S.L."/>
        </authorList>
    </citation>
    <scope>NUCLEOTIDE SEQUENCE [LARGE SCALE GENOMIC DNA]</scope>
    <source>
        <strain evidence="1 2">cv. SW786</strain>
    </source>
</reference>
<name>A0A7N2M1F3_QUELO</name>